<sequence>MDTLLATLTGGALAAFPSLFRYVTLASHLKNEIIAAQSDSLIPVDAAPTNLPDSVILFLMDSCGLSQEEVCGAWGVLRDTVWNIEQYDDAGLRDTFKLFGEKYGHCESLWPPSHLCSNPACSRTSKGQKLQKVEIRSAILYTLGKGPIPVNSIHLECTDCKTTYYVDYQEVRGVRRYYDGIPEILQMSDHHYAERRLLESWRHGKATAWLSSANCASIYRNLWDTEMLKMPPGWAVKPNIEGRHVTYGFVLISLLLDCARQGEALYLPHTGEQADRFKSAMVARNDRVRIYGQDASLHKCTKCVRIMRDESETRMISAVVMDGVTVGRPRCGEPTCHKGLEKNRDCFCIDHSHLIAKCCVNGCGANARSGKKTCVETDHAEAEAIHDARCKAAWQYAERLKCAAVANPKYGEAVDKEVADLLEEEDEFEQIKAVFGRRRTHNEQLLVNPCGVIVARETFYNAETIPSSVEFIKRTYLRRNQPMPNFIIFDNNCTLAKHVQRDPDFKDTGLFVDVFHHTTKHSKSDTFCQMKCNPHLAQGLKAEDGVGWFFNTSIAEQTNVWFGGYHSICREMTGVMFDFFLDEMILIRNIATIKRLEAKDVIILN</sequence>
<dbReference type="Proteomes" id="UP000521943">
    <property type="component" value="Unassembled WGS sequence"/>
</dbReference>
<dbReference type="InterPro" id="IPR040898">
    <property type="entry name" value="CxC6"/>
</dbReference>
<comment type="caution">
    <text evidence="3">The sequence shown here is derived from an EMBL/GenBank/DDBJ whole genome shotgun (WGS) entry which is preliminary data.</text>
</comment>
<protein>
    <recommendedName>
        <fullName evidence="5">CxC5 like cysteine cluster associated with KDZ domain-containing protein</fullName>
    </recommendedName>
</protein>
<proteinExistence type="predicted"/>
<evidence type="ECO:0000259" key="2">
    <source>
        <dbReference type="Pfam" id="PF18721"/>
    </source>
</evidence>
<name>A0A8H6H6N2_9AGAR</name>
<accession>A0A8H6H6N2</accession>
<organism evidence="3 4">
    <name type="scientific">Ephemerocybe angulata</name>
    <dbReference type="NCBI Taxonomy" id="980116"/>
    <lineage>
        <taxon>Eukaryota</taxon>
        <taxon>Fungi</taxon>
        <taxon>Dikarya</taxon>
        <taxon>Basidiomycota</taxon>
        <taxon>Agaricomycotina</taxon>
        <taxon>Agaricomycetes</taxon>
        <taxon>Agaricomycetidae</taxon>
        <taxon>Agaricales</taxon>
        <taxon>Agaricineae</taxon>
        <taxon>Psathyrellaceae</taxon>
        <taxon>Ephemerocybe</taxon>
    </lineage>
</organism>
<dbReference type="InterPro" id="IPR041539">
    <property type="entry name" value="CxC5"/>
</dbReference>
<feature type="domain" description="CxC6 like cysteine cluster associated with KDZ" evidence="2">
    <location>
        <begin position="320"/>
        <end position="383"/>
    </location>
</feature>
<gene>
    <name evidence="3" type="ORF">DFP72DRAFT_836362</name>
</gene>
<dbReference type="Pfam" id="PF18721">
    <property type="entry name" value="CxC6"/>
    <property type="match status" value="1"/>
</dbReference>
<feature type="domain" description="CxC5 like cysteine cluster associated with KDZ" evidence="1">
    <location>
        <begin position="107"/>
        <end position="221"/>
    </location>
</feature>
<dbReference type="AlphaFoldDB" id="A0A8H6H6N2"/>
<evidence type="ECO:0000313" key="3">
    <source>
        <dbReference type="EMBL" id="KAF6740950.1"/>
    </source>
</evidence>
<evidence type="ECO:0008006" key="5">
    <source>
        <dbReference type="Google" id="ProtNLM"/>
    </source>
</evidence>
<keyword evidence="4" id="KW-1185">Reference proteome</keyword>
<dbReference type="EMBL" id="JACGCI010000331">
    <property type="protein sequence ID" value="KAF6740950.1"/>
    <property type="molecule type" value="Genomic_DNA"/>
</dbReference>
<evidence type="ECO:0000313" key="4">
    <source>
        <dbReference type="Proteomes" id="UP000521943"/>
    </source>
</evidence>
<dbReference type="Pfam" id="PF18718">
    <property type="entry name" value="CxC5"/>
    <property type="match status" value="1"/>
</dbReference>
<reference evidence="3 4" key="1">
    <citation type="submission" date="2020-07" db="EMBL/GenBank/DDBJ databases">
        <title>Comparative genomics of pyrophilous fungi reveals a link between fire events and developmental genes.</title>
        <authorList>
            <consortium name="DOE Joint Genome Institute"/>
            <person name="Steindorff A.S."/>
            <person name="Carver A."/>
            <person name="Calhoun S."/>
            <person name="Stillman K."/>
            <person name="Liu H."/>
            <person name="Lipzen A."/>
            <person name="Pangilinan J."/>
            <person name="Labutti K."/>
            <person name="Bruns T.D."/>
            <person name="Grigoriev I.V."/>
        </authorList>
    </citation>
    <scope>NUCLEOTIDE SEQUENCE [LARGE SCALE GENOMIC DNA]</scope>
    <source>
        <strain evidence="3 4">CBS 144469</strain>
    </source>
</reference>
<dbReference type="OrthoDB" id="3055037at2759"/>
<evidence type="ECO:0000259" key="1">
    <source>
        <dbReference type="Pfam" id="PF18718"/>
    </source>
</evidence>